<accession>A0A5B9Q8S0</accession>
<feature type="transmembrane region" description="Helical" evidence="7">
    <location>
        <begin position="250"/>
        <end position="269"/>
    </location>
</feature>
<keyword evidence="3" id="KW-0645">Protease</keyword>
<dbReference type="GO" id="GO:0006508">
    <property type="term" value="P:proteolysis"/>
    <property type="evidence" value="ECO:0007669"/>
    <property type="project" value="UniProtKB-KW"/>
</dbReference>
<feature type="transmembrane region" description="Helical" evidence="7">
    <location>
        <begin position="219"/>
        <end position="244"/>
    </location>
</feature>
<name>A0A5B9Q8S0_9BACT</name>
<keyword evidence="5" id="KW-0862">Zinc</keyword>
<comment type="cofactor">
    <cofactor evidence="1">
        <name>Zn(2+)</name>
        <dbReference type="ChEBI" id="CHEBI:29105"/>
    </cofactor>
</comment>
<dbReference type="GO" id="GO:0008237">
    <property type="term" value="F:metallopeptidase activity"/>
    <property type="evidence" value="ECO:0007669"/>
    <property type="project" value="UniProtKB-KW"/>
</dbReference>
<dbReference type="OrthoDB" id="251001at2"/>
<feature type="transmembrane region" description="Helical" evidence="7">
    <location>
        <begin position="127"/>
        <end position="147"/>
    </location>
</feature>
<feature type="transmembrane region" description="Helical" evidence="7">
    <location>
        <begin position="69"/>
        <end position="91"/>
    </location>
</feature>
<keyword evidence="9" id="KW-1185">Reference proteome</keyword>
<organism evidence="8 9">
    <name type="scientific">Bythopirellula goksoeyrii</name>
    <dbReference type="NCBI Taxonomy" id="1400387"/>
    <lineage>
        <taxon>Bacteria</taxon>
        <taxon>Pseudomonadati</taxon>
        <taxon>Planctomycetota</taxon>
        <taxon>Planctomycetia</taxon>
        <taxon>Pirellulales</taxon>
        <taxon>Lacipirellulaceae</taxon>
        <taxon>Bythopirellula</taxon>
    </lineage>
</organism>
<feature type="transmembrane region" description="Helical" evidence="7">
    <location>
        <begin position="20"/>
        <end position="37"/>
    </location>
</feature>
<evidence type="ECO:0000256" key="3">
    <source>
        <dbReference type="ARBA" id="ARBA00022670"/>
    </source>
</evidence>
<keyword evidence="7" id="KW-0812">Transmembrane</keyword>
<comment type="similarity">
    <text evidence="2">Belongs to the peptidase M50B family.</text>
</comment>
<evidence type="ECO:0000256" key="2">
    <source>
        <dbReference type="ARBA" id="ARBA00007931"/>
    </source>
</evidence>
<keyword evidence="6" id="KW-0482">Metalloprotease</keyword>
<evidence type="ECO:0000313" key="8">
    <source>
        <dbReference type="EMBL" id="QEG34079.1"/>
    </source>
</evidence>
<dbReference type="KEGG" id="bgok:Pr1d_13510"/>
<proteinExistence type="inferred from homology"/>
<keyword evidence="7" id="KW-1133">Transmembrane helix</keyword>
<dbReference type="AlphaFoldDB" id="A0A5B9Q8S0"/>
<reference evidence="8 9" key="1">
    <citation type="submission" date="2019-08" db="EMBL/GenBank/DDBJ databases">
        <title>Deep-cultivation of Planctomycetes and their phenomic and genomic characterization uncovers novel biology.</title>
        <authorList>
            <person name="Wiegand S."/>
            <person name="Jogler M."/>
            <person name="Boedeker C."/>
            <person name="Pinto D."/>
            <person name="Vollmers J."/>
            <person name="Rivas-Marin E."/>
            <person name="Kohn T."/>
            <person name="Peeters S.H."/>
            <person name="Heuer A."/>
            <person name="Rast P."/>
            <person name="Oberbeckmann S."/>
            <person name="Bunk B."/>
            <person name="Jeske O."/>
            <person name="Meyerdierks A."/>
            <person name="Storesund J.E."/>
            <person name="Kallscheuer N."/>
            <person name="Luecker S."/>
            <person name="Lage O.M."/>
            <person name="Pohl T."/>
            <person name="Merkel B.J."/>
            <person name="Hornburger P."/>
            <person name="Mueller R.-W."/>
            <person name="Bruemmer F."/>
            <person name="Labrenz M."/>
            <person name="Spormann A.M."/>
            <person name="Op den Camp H."/>
            <person name="Overmann J."/>
            <person name="Amann R."/>
            <person name="Jetten M.S.M."/>
            <person name="Mascher T."/>
            <person name="Medema M.H."/>
            <person name="Devos D.P."/>
            <person name="Kaster A.-K."/>
            <person name="Ovreas L."/>
            <person name="Rohde M."/>
            <person name="Galperin M.Y."/>
            <person name="Jogler C."/>
        </authorList>
    </citation>
    <scope>NUCLEOTIDE SEQUENCE [LARGE SCALE GENOMIC DNA]</scope>
    <source>
        <strain evidence="8 9">Pr1d</strain>
    </source>
</reference>
<evidence type="ECO:0000256" key="1">
    <source>
        <dbReference type="ARBA" id="ARBA00001947"/>
    </source>
</evidence>
<dbReference type="EMBL" id="CP042913">
    <property type="protein sequence ID" value="QEG34079.1"/>
    <property type="molecule type" value="Genomic_DNA"/>
</dbReference>
<keyword evidence="4" id="KW-0378">Hydrolase</keyword>
<evidence type="ECO:0000256" key="5">
    <source>
        <dbReference type="ARBA" id="ARBA00022833"/>
    </source>
</evidence>
<dbReference type="PANTHER" id="PTHR39188">
    <property type="entry name" value="MEMBRANE-ASSOCIATED ZINC METALLOPROTEASE M50B"/>
    <property type="match status" value="1"/>
</dbReference>
<evidence type="ECO:0000256" key="4">
    <source>
        <dbReference type="ARBA" id="ARBA00022801"/>
    </source>
</evidence>
<dbReference type="Proteomes" id="UP000323917">
    <property type="component" value="Chromosome"/>
</dbReference>
<keyword evidence="7" id="KW-0472">Membrane</keyword>
<protein>
    <submittedName>
        <fullName evidence="8">Peptidase family M50</fullName>
    </submittedName>
</protein>
<gene>
    <name evidence="8" type="ORF">Pr1d_13510</name>
</gene>
<dbReference type="RefSeq" id="WP_148072773.1">
    <property type="nucleotide sequence ID" value="NZ_CP042913.1"/>
</dbReference>
<sequence>MNPSNERLSLCVGRWRGIDVRVHILFPILALSALLLTKDFNRIHAEAESVITTEGYLIPHTFGGANTRLVCLALLVLLVSVALHELVRLLAARRVGGHATSLVLGPIGGLSRIHLPADPPAHLLTGLVGPLVALLLIVVAGCGLAFAGDRSVLELLFSPLNPELAYPGPGTRLFSMKLVGQMIVWINCCLFLVDLLPVDPCAGAEILRGVLWPVVGRNTAAYATSHVALGAAILLAISSAVLVGQANPDALVPAWFPLALASVFLLYAARGNMPSKNYDVGLAIDELDSDDEIWIAGDWVEEDHAAVLVEHIQDKQQEALDRKRREREANEDARVDAILARLHGTSFENLSEEERAFLKRASRRYQRRRGTAGDTPL</sequence>
<evidence type="ECO:0000256" key="6">
    <source>
        <dbReference type="ARBA" id="ARBA00023049"/>
    </source>
</evidence>
<evidence type="ECO:0000313" key="9">
    <source>
        <dbReference type="Proteomes" id="UP000323917"/>
    </source>
</evidence>
<feature type="transmembrane region" description="Helical" evidence="7">
    <location>
        <begin position="97"/>
        <end position="115"/>
    </location>
</feature>
<dbReference type="PANTHER" id="PTHR39188:SF3">
    <property type="entry name" value="STAGE IV SPORULATION PROTEIN FB"/>
    <property type="match status" value="1"/>
</dbReference>
<evidence type="ECO:0000256" key="7">
    <source>
        <dbReference type="SAM" id="Phobius"/>
    </source>
</evidence>